<keyword evidence="2" id="KW-1185">Reference proteome</keyword>
<dbReference type="AlphaFoldDB" id="A0A167YSZ5"/>
<dbReference type="InterPro" id="IPR054207">
    <property type="entry name" value="DUF6913"/>
</dbReference>
<dbReference type="OrthoDB" id="1430532at2"/>
<reference evidence="1 2" key="1">
    <citation type="submission" date="2016-03" db="EMBL/GenBank/DDBJ databases">
        <title>Draft genome sequence of Flavobacterium fryxellicola DSM 16209.</title>
        <authorList>
            <person name="Shin S.-K."/>
            <person name="Yi H."/>
        </authorList>
    </citation>
    <scope>NUCLEOTIDE SEQUENCE [LARGE SCALE GENOMIC DNA]</scope>
    <source>
        <strain evidence="1 2">DSM 16209</strain>
    </source>
</reference>
<gene>
    <name evidence="1" type="ORF">FBFR_03285</name>
</gene>
<dbReference type="Proteomes" id="UP000077164">
    <property type="component" value="Unassembled WGS sequence"/>
</dbReference>
<dbReference type="EMBL" id="LVJE01000006">
    <property type="protein sequence ID" value="OAB29757.1"/>
    <property type="molecule type" value="Genomic_DNA"/>
</dbReference>
<evidence type="ECO:0000313" key="2">
    <source>
        <dbReference type="Proteomes" id="UP000077164"/>
    </source>
</evidence>
<dbReference type="RefSeq" id="WP_066077009.1">
    <property type="nucleotide sequence ID" value="NZ_FRDK01000007.1"/>
</dbReference>
<dbReference type="Pfam" id="PF21857">
    <property type="entry name" value="DUF6913"/>
    <property type="match status" value="1"/>
</dbReference>
<protein>
    <submittedName>
        <fullName evidence="1">Uncharacterized protein</fullName>
    </submittedName>
</protein>
<organism evidence="1 2">
    <name type="scientific">Flavobacterium fryxellicola</name>
    <dbReference type="NCBI Taxonomy" id="249352"/>
    <lineage>
        <taxon>Bacteria</taxon>
        <taxon>Pseudomonadati</taxon>
        <taxon>Bacteroidota</taxon>
        <taxon>Flavobacteriia</taxon>
        <taxon>Flavobacteriales</taxon>
        <taxon>Flavobacteriaceae</taxon>
        <taxon>Flavobacterium</taxon>
    </lineage>
</organism>
<accession>A0A167YSZ5</accession>
<comment type="caution">
    <text evidence="1">The sequence shown here is derived from an EMBL/GenBank/DDBJ whole genome shotgun (WGS) entry which is preliminary data.</text>
</comment>
<evidence type="ECO:0000313" key="1">
    <source>
        <dbReference type="EMBL" id="OAB29757.1"/>
    </source>
</evidence>
<sequence length="172" mass="19809">MFLNHIKNFFVKKSLKNHLKNLKNTNAVGAIQNVGLLIDATDFEQTDLLIEALTANGIARDNLKVMVFHNKFRKNEKNLYTTFVAGDLKWNGQISNADIVAFSAEKFDLLISYYEKESAILMQITHHSKAQFKVGFSSVDKRLNHFMIKTTIKTYTIFVSELFKYLKLLNKI</sequence>
<proteinExistence type="predicted"/>
<name>A0A167YSZ5_9FLAO</name>
<dbReference type="STRING" id="249352.SAMN05444395_107121"/>